<protein>
    <submittedName>
        <fullName evidence="1">Uncharacterized protein</fullName>
    </submittedName>
</protein>
<sequence length="79" mass="9027">MHSDSAEPASSTRRKSRKSDARNNNLSEEQKRMNHIKSEKTRRDLIKIHEPNIPGYVEFEDEDSVQKVIALVGQGMTGF</sequence>
<dbReference type="Proteomes" id="UP001281147">
    <property type="component" value="Unassembled WGS sequence"/>
</dbReference>
<organism evidence="1 2">
    <name type="scientific">Vermiconidia calcicola</name>
    <dbReference type="NCBI Taxonomy" id="1690605"/>
    <lineage>
        <taxon>Eukaryota</taxon>
        <taxon>Fungi</taxon>
        <taxon>Dikarya</taxon>
        <taxon>Ascomycota</taxon>
        <taxon>Pezizomycotina</taxon>
        <taxon>Dothideomycetes</taxon>
        <taxon>Dothideomycetidae</taxon>
        <taxon>Mycosphaerellales</taxon>
        <taxon>Extremaceae</taxon>
        <taxon>Vermiconidia</taxon>
    </lineage>
</organism>
<name>A0ACC3NZ93_9PEZI</name>
<proteinExistence type="predicted"/>
<evidence type="ECO:0000313" key="2">
    <source>
        <dbReference type="Proteomes" id="UP001281147"/>
    </source>
</evidence>
<comment type="caution">
    <text evidence="1">The sequence shown here is derived from an EMBL/GenBank/DDBJ whole genome shotgun (WGS) entry which is preliminary data.</text>
</comment>
<dbReference type="EMBL" id="JAUTXU010000001">
    <property type="protein sequence ID" value="KAK3725894.1"/>
    <property type="molecule type" value="Genomic_DNA"/>
</dbReference>
<accession>A0ACC3NZ93</accession>
<reference evidence="1" key="1">
    <citation type="submission" date="2023-07" db="EMBL/GenBank/DDBJ databases">
        <title>Black Yeasts Isolated from many extreme environments.</title>
        <authorList>
            <person name="Coleine C."/>
            <person name="Stajich J.E."/>
            <person name="Selbmann L."/>
        </authorList>
    </citation>
    <scope>NUCLEOTIDE SEQUENCE</scope>
    <source>
        <strain evidence="1">CCFEE 5714</strain>
    </source>
</reference>
<keyword evidence="2" id="KW-1185">Reference proteome</keyword>
<gene>
    <name evidence="1" type="ORF">LTR37_000042</name>
</gene>
<evidence type="ECO:0000313" key="1">
    <source>
        <dbReference type="EMBL" id="KAK3725894.1"/>
    </source>
</evidence>